<dbReference type="HAMAP" id="MF_04202">
    <property type="entry name" value="BETA_CORONA_M"/>
    <property type="match status" value="1"/>
</dbReference>
<dbReference type="GO" id="GO:0044178">
    <property type="term" value="C:host cell Golgi membrane"/>
    <property type="evidence" value="ECO:0007669"/>
    <property type="project" value="UniProtKB-SubCell"/>
</dbReference>
<keyword evidence="4 12" id="KW-0946">Virion</keyword>
<proteinExistence type="inferred from homology"/>
<keyword evidence="11 12" id="KW-0468">Viral matrix protein</keyword>
<feature type="topological domain" description="Intravirion" evidence="12">
    <location>
        <begin position="101"/>
        <end position="222"/>
    </location>
</feature>
<sequence>MSGDNGTITVEELKKLLEQWNLVIGFLFLTWICLLQFAYANRNRFLYIIKLIFLWLLWPVTLACFVLAAVYRINWITGGIAIAMACLVGLMWLSYFIASFRLFARTRSMWSFNPETNILLNVPLHGTILTRPLLESELVIGAVILRGHLRIAGHHLGRCDIKDLPKEITVATSRTLSYYKLGASQRVAGDSGFAAYSRYRIGNYKLNTDHSSSSDNIALLVQ</sequence>
<evidence type="ECO:0000256" key="2">
    <source>
        <dbReference type="ARBA" id="ARBA00022692"/>
    </source>
</evidence>
<feature type="topological domain" description="Intravirion" evidence="12">
    <location>
        <begin position="41"/>
        <end position="50"/>
    </location>
</feature>
<evidence type="ECO:0000313" key="14">
    <source>
        <dbReference type="EMBL" id="AVP78034.1"/>
    </source>
</evidence>
<keyword evidence="2 12" id="KW-0812">Transmembrane</keyword>
<evidence type="ECO:0000256" key="3">
    <source>
        <dbReference type="ARBA" id="ARBA00022812"/>
    </source>
</evidence>
<evidence type="ECO:0000256" key="9">
    <source>
        <dbReference type="ARBA" id="ARBA00023180"/>
    </source>
</evidence>
<comment type="subunit">
    <text evidence="13">Homomultimer. Interacts with envelope E protein in the budding compartment of the host cell, which is located between endoplasmic reticulum and the Golgi complex. Forms a complex with HE and S proteins. Interacts with nucleocapsid N protein. This interaction probably participates in RNA packaging into the virus.</text>
</comment>
<reference evidence="15" key="1">
    <citation type="journal article" date="2018" name="Emerg. Microbes Infect.">
        <title>Genomic characterization and infectivity of a novel SARS-like coronavirus in Chinese bats.</title>
        <authorList>
            <person name="Hu D."/>
            <person name="Zhu C."/>
            <person name="Ai L."/>
            <person name="He T."/>
            <person name="Wang Y."/>
            <person name="Ye F."/>
            <person name="Yang L."/>
            <person name="Ding C."/>
            <person name="Zhu X."/>
            <person name="Lv R."/>
            <person name="Zhu J."/>
            <person name="Hassan B."/>
            <person name="Feng Y."/>
            <person name="Tan W."/>
            <person name="Wang C."/>
        </authorList>
    </citation>
    <scope>NUCLEOTIDE SEQUENCE</scope>
    <source>
        <strain evidence="14">Bat-SL-CoVZC45</strain>
        <strain evidence="15">Bat-SL-CoVZXC21</strain>
    </source>
</reference>
<comment type="caution">
    <text evidence="12">Lacks conserved residue(s) required for the propagation of feature annotation.</text>
</comment>
<evidence type="ECO:0000256" key="5">
    <source>
        <dbReference type="ARBA" id="ARBA00022870"/>
    </source>
</evidence>
<keyword evidence="9 12" id="KW-0325">Glycoprotein</keyword>
<comment type="similarity">
    <text evidence="12 13">Belongs to the betacoronaviruses M protein family.</text>
</comment>
<dbReference type="GO" id="GO:0039660">
    <property type="term" value="F:structural constituent of virion"/>
    <property type="evidence" value="ECO:0007669"/>
    <property type="project" value="UniProtKB-UniRule"/>
</dbReference>
<dbReference type="EMBL" id="MG772933">
    <property type="protein sequence ID" value="AVP78034.1"/>
    <property type="molecule type" value="Genomic_RNA"/>
</dbReference>
<keyword evidence="7 12" id="KW-1133">Transmembrane helix</keyword>
<evidence type="ECO:0000256" key="1">
    <source>
        <dbReference type="ARBA" id="ARBA00022581"/>
    </source>
</evidence>
<name>A0A2R3SUX3_SARS</name>
<evidence type="ECO:0000256" key="6">
    <source>
        <dbReference type="ARBA" id="ARBA00022879"/>
    </source>
</evidence>
<comment type="subcellular location">
    <subcellularLocation>
        <location evidence="12 13">Host Golgi apparatus membrane</location>
        <topology evidence="12 13">Multi-pass membrane protein</topology>
    </subcellularLocation>
    <subcellularLocation>
        <location evidence="12 13">Virion membrane</location>
        <topology evidence="12 13">Multi-pass membrane protein</topology>
    </subcellularLocation>
    <text evidence="12">Largely embedded in the lipid bilayer.</text>
</comment>
<evidence type="ECO:0000313" key="15">
    <source>
        <dbReference type="EMBL" id="AVP78045.1"/>
    </source>
</evidence>
<feature type="topological domain" description="Virion surface" evidence="12">
    <location>
        <begin position="72"/>
        <end position="79"/>
    </location>
</feature>
<evidence type="ECO:0000256" key="12">
    <source>
        <dbReference type="HAMAP-Rule" id="MF_04202"/>
    </source>
</evidence>
<evidence type="ECO:0000256" key="7">
    <source>
        <dbReference type="ARBA" id="ARBA00022989"/>
    </source>
</evidence>
<keyword evidence="5 12" id="KW-1043">Host membrane</keyword>
<evidence type="ECO:0000256" key="10">
    <source>
        <dbReference type="ARBA" id="ARBA00023280"/>
    </source>
</evidence>
<dbReference type="Pfam" id="PF01635">
    <property type="entry name" value="CoV_M"/>
    <property type="match status" value="1"/>
</dbReference>
<keyword evidence="3 12" id="KW-1040">Host Golgi apparatus</keyword>
<keyword evidence="1 12" id="KW-0945">Host-virus interaction</keyword>
<dbReference type="GO" id="GO:0019031">
    <property type="term" value="C:viral envelope"/>
    <property type="evidence" value="ECO:0007669"/>
    <property type="project" value="UniProtKB-UniRule"/>
</dbReference>
<organism evidence="15">
    <name type="scientific">Bat SARS-like coronavirus</name>
    <dbReference type="NCBI Taxonomy" id="1508227"/>
    <lineage>
        <taxon>Viruses</taxon>
        <taxon>Riboviria</taxon>
        <taxon>Orthornavirae</taxon>
        <taxon>Pisuviricota</taxon>
        <taxon>Pisoniviricetes</taxon>
        <taxon>Nidovirales</taxon>
        <taxon>Cornidovirineae</taxon>
        <taxon>Coronaviridae</taxon>
        <taxon>Orthocoronavirinae</taxon>
        <taxon>Betacoronavirus</taxon>
        <taxon>Sarbecovirus</taxon>
        <taxon>Betacoronavirus pandemicum</taxon>
        <taxon>Severe acute respiratory syndrome coronavirus</taxon>
    </lineage>
</organism>
<dbReference type="GO" id="GO:0055036">
    <property type="term" value="C:virion membrane"/>
    <property type="evidence" value="ECO:0007669"/>
    <property type="project" value="UniProtKB-SubCell"/>
</dbReference>
<dbReference type="InterPro" id="IPR044361">
    <property type="entry name" value="M_SARS-like-CoV"/>
</dbReference>
<dbReference type="GO" id="GO:0016020">
    <property type="term" value="C:membrane"/>
    <property type="evidence" value="ECO:0007669"/>
    <property type="project" value="UniProtKB-UniRule"/>
</dbReference>
<gene>
    <name evidence="12 13" type="primary">M</name>
</gene>
<feature type="transmembrane region" description="Helical" evidence="13">
    <location>
        <begin position="79"/>
        <end position="103"/>
    </location>
</feature>
<dbReference type="PROSITE" id="PS51927">
    <property type="entry name" value="COV_M"/>
    <property type="match status" value="1"/>
</dbReference>
<feature type="transmembrane region" description="Helical" evidence="13">
    <location>
        <begin position="52"/>
        <end position="73"/>
    </location>
</feature>
<dbReference type="InterPro" id="IPR002574">
    <property type="entry name" value="M_CoV"/>
</dbReference>
<evidence type="ECO:0000256" key="11">
    <source>
        <dbReference type="ARBA" id="ARBA00023311"/>
    </source>
</evidence>
<keyword evidence="6 12" id="KW-0261">Viral envelope protein</keyword>
<keyword evidence="10 12" id="KW-0899">Viral immunoevasion</keyword>
<accession>A0A2R3SUX3</accession>
<evidence type="ECO:0000256" key="8">
    <source>
        <dbReference type="ARBA" id="ARBA00023136"/>
    </source>
</evidence>
<dbReference type="CDD" id="cd21569">
    <property type="entry name" value="SARS-like-CoV_M"/>
    <property type="match status" value="1"/>
</dbReference>
<protein>
    <recommendedName>
        <fullName evidence="12 13">Membrane protein</fullName>
        <shortName evidence="12 13">M protein</shortName>
    </recommendedName>
    <alternativeName>
        <fullName evidence="12 13">E1 glycoprotein</fullName>
    </alternativeName>
    <alternativeName>
        <fullName evidence="12 13">Matrix glycoprotein</fullName>
    </alternativeName>
    <alternativeName>
        <fullName evidence="12 13">Membrane glycoprotein</fullName>
    </alternativeName>
</protein>
<keyword evidence="8 12" id="KW-0472">Membrane</keyword>
<evidence type="ECO:0000256" key="13">
    <source>
        <dbReference type="RuleBase" id="RU363118"/>
    </source>
</evidence>
<dbReference type="EMBL" id="MG772934">
    <property type="protein sequence ID" value="AVP78045.1"/>
    <property type="molecule type" value="Genomic_RNA"/>
</dbReference>
<comment type="function">
    <text evidence="12 13">Component of the viral envelope that plays a central role in virus morphogenesis and assembly via its interactions with other viral proteins.</text>
</comment>
<comment type="subunit">
    <text evidence="12">Homomultimer. Interacts with envelope E protein in the budding compartment of the host cell, which is located between endoplasmic reticulum and the Golgi complex. Forms a complex with S proteins. Interacts with nucleocapsid N protein. This interaction probably participates in RNA packaging into the virus.</text>
</comment>
<evidence type="ECO:0000256" key="4">
    <source>
        <dbReference type="ARBA" id="ARBA00022844"/>
    </source>
</evidence>
<feature type="transmembrane region" description="Helical" evidence="13">
    <location>
        <begin position="20"/>
        <end position="40"/>
    </location>
</feature>